<reference evidence="2" key="1">
    <citation type="submission" date="2007-08" db="EMBL/GenBank/DDBJ databases">
        <title>Nakaseomyces delphensis STP1 region.</title>
        <authorList>
            <person name="Wolfe K.H."/>
        </authorList>
    </citation>
    <scope>NUCLEOTIDE SEQUENCE</scope>
    <source>
        <strain evidence="2">CBS 2170</strain>
    </source>
</reference>
<accession>A7WPG9</accession>
<evidence type="ECO:0000256" key="1">
    <source>
        <dbReference type="SAM" id="MobiDB-lite"/>
    </source>
</evidence>
<name>A7WPG9_NAKDE</name>
<protein>
    <submittedName>
        <fullName evidence="2">Uncharacterized protein ydr461C-A</fullName>
    </submittedName>
</protein>
<dbReference type="PhylomeDB" id="A7WPG9"/>
<feature type="compositionally biased region" description="Basic and acidic residues" evidence="1">
    <location>
        <begin position="15"/>
        <end position="30"/>
    </location>
</feature>
<proteinExistence type="predicted"/>
<dbReference type="AlphaFoldDB" id="A7WPG9"/>
<organism evidence="2">
    <name type="scientific">Nakaseomyces delphensis</name>
    <name type="common">Yeast</name>
    <name type="synonym">Kluyveromyces delphensis</name>
    <dbReference type="NCBI Taxonomy" id="51657"/>
    <lineage>
        <taxon>Eukaryota</taxon>
        <taxon>Fungi</taxon>
        <taxon>Dikarya</taxon>
        <taxon>Ascomycota</taxon>
        <taxon>Saccharomycotina</taxon>
        <taxon>Saccharomycetes</taxon>
        <taxon>Saccharomycetales</taxon>
        <taxon>Saccharomycetaceae</taxon>
        <taxon>Nakaseomyces</taxon>
    </lineage>
</organism>
<dbReference type="EMBL" id="AM850117">
    <property type="protein sequence ID" value="CAO98823.1"/>
    <property type="molecule type" value="Genomic_DNA"/>
</dbReference>
<sequence>MSKKELPELPPSYDETIRNDARTGHTDPNRFRHVHAPIKTAKTNFPAGGTYTYSNNKK</sequence>
<feature type="region of interest" description="Disordered" evidence="1">
    <location>
        <begin position="1"/>
        <end position="31"/>
    </location>
</feature>
<gene>
    <name evidence="2" type="primary">ydr461C-A</name>
</gene>
<evidence type="ECO:0000313" key="2">
    <source>
        <dbReference type="EMBL" id="CAO98823.1"/>
    </source>
</evidence>